<feature type="compositionally biased region" description="Basic and acidic residues" evidence="1">
    <location>
        <begin position="7"/>
        <end position="17"/>
    </location>
</feature>
<evidence type="ECO:0000313" key="2">
    <source>
        <dbReference type="EMBL" id="GBL75761.1"/>
    </source>
</evidence>
<evidence type="ECO:0000313" key="3">
    <source>
        <dbReference type="Proteomes" id="UP000499080"/>
    </source>
</evidence>
<protein>
    <submittedName>
        <fullName evidence="2">Uncharacterized protein</fullName>
    </submittedName>
</protein>
<evidence type="ECO:0000256" key="1">
    <source>
        <dbReference type="SAM" id="MobiDB-lite"/>
    </source>
</evidence>
<gene>
    <name evidence="2" type="ORF">AVEN_155056_1</name>
</gene>
<sequence>MRQRKVRLNDKPQKEPHYIIQHPHPENPGASSQRPDYNATHEKPVLDKSSFAMNYDWSTTETINNSTEPKCLFHYKVSQTILSSVVGILLSPLYKHYKAAPGLSVYVDIESRYRLYREYEEMMNVNK</sequence>
<comment type="caution">
    <text evidence="2">The sequence shown here is derived from an EMBL/GenBank/DDBJ whole genome shotgun (WGS) entry which is preliminary data.</text>
</comment>
<name>A0A4Y2A7F1_ARAVE</name>
<organism evidence="2 3">
    <name type="scientific">Araneus ventricosus</name>
    <name type="common">Orbweaver spider</name>
    <name type="synonym">Epeira ventricosa</name>
    <dbReference type="NCBI Taxonomy" id="182803"/>
    <lineage>
        <taxon>Eukaryota</taxon>
        <taxon>Metazoa</taxon>
        <taxon>Ecdysozoa</taxon>
        <taxon>Arthropoda</taxon>
        <taxon>Chelicerata</taxon>
        <taxon>Arachnida</taxon>
        <taxon>Araneae</taxon>
        <taxon>Araneomorphae</taxon>
        <taxon>Entelegynae</taxon>
        <taxon>Araneoidea</taxon>
        <taxon>Araneidae</taxon>
        <taxon>Araneus</taxon>
    </lineage>
</organism>
<keyword evidence="3" id="KW-1185">Reference proteome</keyword>
<accession>A0A4Y2A7F1</accession>
<feature type="region of interest" description="Disordered" evidence="1">
    <location>
        <begin position="1"/>
        <end position="41"/>
    </location>
</feature>
<dbReference type="Proteomes" id="UP000499080">
    <property type="component" value="Unassembled WGS sequence"/>
</dbReference>
<proteinExistence type="predicted"/>
<dbReference type="EMBL" id="BGPR01000008">
    <property type="protein sequence ID" value="GBL75761.1"/>
    <property type="molecule type" value="Genomic_DNA"/>
</dbReference>
<dbReference type="AlphaFoldDB" id="A0A4Y2A7F1"/>
<reference evidence="2 3" key="1">
    <citation type="journal article" date="2019" name="Sci. Rep.">
        <title>Orb-weaving spider Araneus ventricosus genome elucidates the spidroin gene catalogue.</title>
        <authorList>
            <person name="Kono N."/>
            <person name="Nakamura H."/>
            <person name="Ohtoshi R."/>
            <person name="Moran D.A.P."/>
            <person name="Shinohara A."/>
            <person name="Yoshida Y."/>
            <person name="Fujiwara M."/>
            <person name="Mori M."/>
            <person name="Tomita M."/>
            <person name="Arakawa K."/>
        </authorList>
    </citation>
    <scope>NUCLEOTIDE SEQUENCE [LARGE SCALE GENOMIC DNA]</scope>
</reference>